<keyword evidence="3" id="KW-1185">Reference proteome</keyword>
<dbReference type="Gene3D" id="3.30.1330.230">
    <property type="match status" value="1"/>
</dbReference>
<evidence type="ECO:0000313" key="3">
    <source>
        <dbReference type="Proteomes" id="UP000583800"/>
    </source>
</evidence>
<proteinExistence type="predicted"/>
<protein>
    <submittedName>
        <fullName evidence="2">Bacteriocin biosynthesis cyclodehydratase domain-containing protein</fullName>
    </submittedName>
</protein>
<dbReference type="Gene3D" id="3.40.50.720">
    <property type="entry name" value="NAD(P)-binding Rossmann-like Domain"/>
    <property type="match status" value="1"/>
</dbReference>
<comment type="caution">
    <text evidence="2">The sequence shown here is derived from an EMBL/GenBank/DDBJ whole genome shotgun (WGS) entry which is preliminary data.</text>
</comment>
<organism evidence="2 3">
    <name type="scientific">Nonomuraea muscovyensis</name>
    <dbReference type="NCBI Taxonomy" id="1124761"/>
    <lineage>
        <taxon>Bacteria</taxon>
        <taxon>Bacillati</taxon>
        <taxon>Actinomycetota</taxon>
        <taxon>Actinomycetes</taxon>
        <taxon>Streptosporangiales</taxon>
        <taxon>Streptosporangiaceae</taxon>
        <taxon>Nonomuraea</taxon>
    </lineage>
</organism>
<dbReference type="InterPro" id="IPR022291">
    <property type="entry name" value="Bacteriocin_synth_cyclodeHase"/>
</dbReference>
<dbReference type="AlphaFoldDB" id="A0A7X0C7T6"/>
<feature type="domain" description="YcaO" evidence="1">
    <location>
        <begin position="434"/>
        <end position="751"/>
    </location>
</feature>
<dbReference type="EMBL" id="JACHJB010000003">
    <property type="protein sequence ID" value="MBB6350127.1"/>
    <property type="molecule type" value="Genomic_DNA"/>
</dbReference>
<evidence type="ECO:0000259" key="1">
    <source>
        <dbReference type="PROSITE" id="PS51664"/>
    </source>
</evidence>
<sequence length="751" mass="78593">MQHSPSTDVVTDEPDGAAAPAAPLAFVRPRLRHDVVFADTGRDGAFLRHSDGGFVLSGRTAYAWLSALSSHLDGTHTVAELCEGLTDERQKIVRDVIGTLLDRGFVRDAVTHPRTLPARTAETFARQLEFIAHYADDEHRRFARFRDARILLAGDDEIVTVAAANLLRNGAARVAVAGANAGAAAALVAARTADARTSATDTSATDTADTDTGSTTGAVTVHTGGLSADELSGYDVVVVLLGRGMRAETLLGRRSVDHPVVLPVTLFPDHVVIGPMTFPGSAPCWNCAMLRLEPSLGPGALAGLWRSVASGTAPATVAPLDAGTAGMVGSEVAFELFRHLTHCLVAETEGSVLVQDRLTLEAVRERLSPHPACPACAGLPVRTAGDRAPERAEIVRPPKQSGAQPYERQFELVARHVGVIMEFPDDRLEQAPVKVARARFAGAAGRPGEAVEVTDFDLHSQLDARTRVLHRGLIGYVDAVAAPPAEQVAGLPVVSGGGLLTRTGLPARPDEPLVRATSMLTGEAVAVPAAAVYPFHEVNTGRLVERSRAGAGSGHSGEDARTAALLSAVSHRSMRAALEGTKPVRLDLDRLATAEDIGFLARAAGRLGAAPEVLLLNPGEPAPTVLVDEPSTPGMWAVVSGLSLHDAVLEALTEVVGRSQLAAAGEPAIWPDAPLVPEFDPRAMAAPTTSDAASDVASDVVVTPREVLDALAEAGCDVFAADLTTPDLALSGYYAVARVLIVERDTSRSTR</sequence>
<dbReference type="RefSeq" id="WP_185087978.1">
    <property type="nucleotide sequence ID" value="NZ_JACHJB010000003.1"/>
</dbReference>
<name>A0A7X0C7T6_9ACTN</name>
<dbReference type="Proteomes" id="UP000583800">
    <property type="component" value="Unassembled WGS sequence"/>
</dbReference>
<dbReference type="Pfam" id="PF02624">
    <property type="entry name" value="YcaO"/>
    <property type="match status" value="1"/>
</dbReference>
<dbReference type="InterPro" id="IPR003776">
    <property type="entry name" value="YcaO-like_dom"/>
</dbReference>
<accession>A0A7X0C7T6</accession>
<reference evidence="2 3" key="1">
    <citation type="submission" date="2020-08" db="EMBL/GenBank/DDBJ databases">
        <title>Sequencing the genomes of 1000 actinobacteria strains.</title>
        <authorList>
            <person name="Klenk H.-P."/>
        </authorList>
    </citation>
    <scope>NUCLEOTIDE SEQUENCE [LARGE SCALE GENOMIC DNA]</scope>
    <source>
        <strain evidence="2 3">DSM 45913</strain>
    </source>
</reference>
<gene>
    <name evidence="2" type="ORF">FHU36_006699</name>
</gene>
<dbReference type="PROSITE" id="PS51664">
    <property type="entry name" value="YCAO"/>
    <property type="match status" value="1"/>
</dbReference>
<evidence type="ECO:0000313" key="2">
    <source>
        <dbReference type="EMBL" id="MBB6350127.1"/>
    </source>
</evidence>
<dbReference type="NCBIfam" id="TIGR03882">
    <property type="entry name" value="cyclo_dehyd_2"/>
    <property type="match status" value="1"/>
</dbReference>